<dbReference type="EMBL" id="JQBT01000032">
    <property type="protein sequence ID" value="KRN79120.1"/>
    <property type="molecule type" value="Genomic_DNA"/>
</dbReference>
<dbReference type="OrthoDB" id="5420347at2"/>
<dbReference type="SUPFAM" id="SSF56059">
    <property type="entry name" value="Glutathione synthetase ATP-binding domain-like"/>
    <property type="match status" value="1"/>
</dbReference>
<dbReference type="GeneID" id="61250408"/>
<dbReference type="STRING" id="53444.AYR59_06085"/>
<evidence type="ECO:0000313" key="3">
    <source>
        <dbReference type="EMBL" id="KRN79120.1"/>
    </source>
</evidence>
<dbReference type="InterPro" id="IPR013815">
    <property type="entry name" value="ATP_grasp_subdomain_1"/>
</dbReference>
<dbReference type="Gene3D" id="3.30.470.20">
    <property type="entry name" value="ATP-grasp fold, B domain"/>
    <property type="match status" value="1"/>
</dbReference>
<evidence type="ECO:0000259" key="2">
    <source>
        <dbReference type="PROSITE" id="PS50975"/>
    </source>
</evidence>
<dbReference type="PATRIC" id="fig|1122148.6.peg.546"/>
<keyword evidence="1" id="KW-0067">ATP-binding</keyword>
<keyword evidence="1" id="KW-0547">Nucleotide-binding</keyword>
<dbReference type="GO" id="GO:0005524">
    <property type="term" value="F:ATP binding"/>
    <property type="evidence" value="ECO:0007669"/>
    <property type="project" value="UniProtKB-UniRule"/>
</dbReference>
<protein>
    <recommendedName>
        <fullName evidence="2">ATP-grasp domain-containing protein</fullName>
    </recommendedName>
</protein>
<dbReference type="AlphaFoldDB" id="A0A0R2JPP9"/>
<evidence type="ECO:0000313" key="4">
    <source>
        <dbReference type="Proteomes" id="UP000051565"/>
    </source>
</evidence>
<dbReference type="Gene3D" id="3.30.1490.20">
    <property type="entry name" value="ATP-grasp fold, A domain"/>
    <property type="match status" value="1"/>
</dbReference>
<feature type="domain" description="ATP-grasp" evidence="2">
    <location>
        <begin position="127"/>
        <end position="327"/>
    </location>
</feature>
<accession>A0A0R2JPP9</accession>
<dbReference type="Proteomes" id="UP000051565">
    <property type="component" value="Unassembled WGS sequence"/>
</dbReference>
<keyword evidence="4" id="KW-1185">Reference proteome</keyword>
<proteinExistence type="predicted"/>
<gene>
    <name evidence="3" type="ORF">IV52_GL000525</name>
</gene>
<dbReference type="GO" id="GO:0046872">
    <property type="term" value="F:metal ion binding"/>
    <property type="evidence" value="ECO:0007669"/>
    <property type="project" value="InterPro"/>
</dbReference>
<sequence length="417" mass="48865">MTVKTPDFTPILLGSDFNVYGMARSFYDLYGKPVKAIAQTRLAPTRYTKIVDLEIVPNFSEDPAWIEEMRKLKKRYANHSEPVILIGCSDGYAELISKHKDELEDVFICPYVDYSLIKQLNSKEKFYELCDKLNIPYPGTKVITKQDYKDDNFAQPFGYPIAVKPTNSVEWLDIHFEGRKKVFIIKDEADYRDKIGKIYDNGYTSDVIVQDFIPGDDSNMRVINAYVDKNHKVKMMCLGHPLLEDPAPGAIGNYVAILPEYNAQIYDQIKRFLESVNYTGYADFDMKWDSRDNTYKLFEINLRQGRSSFYVTLNGYNLAKWLVDDYVLDNLKDKDTVYANQDKNNYQLWLGVPEKVFEKYAKNNQDKKEAQKLISQGQVGNTFWYKKDENFMRWLLMKWIDHNYVEDFKKYFHAEKG</sequence>
<dbReference type="InterPro" id="IPR011761">
    <property type="entry name" value="ATP-grasp"/>
</dbReference>
<dbReference type="PROSITE" id="PS50975">
    <property type="entry name" value="ATP_GRASP"/>
    <property type="match status" value="1"/>
</dbReference>
<evidence type="ECO:0000256" key="1">
    <source>
        <dbReference type="PROSITE-ProRule" id="PRU00409"/>
    </source>
</evidence>
<organism evidence="3 4">
    <name type="scientific">Fructilactobacillus lindneri DSM 20690 = JCM 11027</name>
    <dbReference type="NCBI Taxonomy" id="1122148"/>
    <lineage>
        <taxon>Bacteria</taxon>
        <taxon>Bacillati</taxon>
        <taxon>Bacillota</taxon>
        <taxon>Bacilli</taxon>
        <taxon>Lactobacillales</taxon>
        <taxon>Lactobacillaceae</taxon>
        <taxon>Fructilactobacillus</taxon>
    </lineage>
</organism>
<name>A0A0R2JPP9_9LACO</name>
<dbReference type="RefSeq" id="WP_056997642.1">
    <property type="nucleotide sequence ID" value="NZ_FUXS01000001.1"/>
</dbReference>
<comment type="caution">
    <text evidence="3">The sequence shown here is derived from an EMBL/GenBank/DDBJ whole genome shotgun (WGS) entry which is preliminary data.</text>
</comment>
<reference evidence="3 4" key="1">
    <citation type="journal article" date="2015" name="Genome Announc.">
        <title>Expanding the biotechnology potential of lactobacilli through comparative genomics of 213 strains and associated genera.</title>
        <authorList>
            <person name="Sun Z."/>
            <person name="Harris H.M."/>
            <person name="McCann A."/>
            <person name="Guo C."/>
            <person name="Argimon S."/>
            <person name="Zhang W."/>
            <person name="Yang X."/>
            <person name="Jeffery I.B."/>
            <person name="Cooney J.C."/>
            <person name="Kagawa T.F."/>
            <person name="Liu W."/>
            <person name="Song Y."/>
            <person name="Salvetti E."/>
            <person name="Wrobel A."/>
            <person name="Rasinkangas P."/>
            <person name="Parkhill J."/>
            <person name="Rea M.C."/>
            <person name="O'Sullivan O."/>
            <person name="Ritari J."/>
            <person name="Douillard F.P."/>
            <person name="Paul Ross R."/>
            <person name="Yang R."/>
            <person name="Briner A.E."/>
            <person name="Felis G.E."/>
            <person name="de Vos W.M."/>
            <person name="Barrangou R."/>
            <person name="Klaenhammer T.R."/>
            <person name="Caufield P.W."/>
            <person name="Cui Y."/>
            <person name="Zhang H."/>
            <person name="O'Toole P.W."/>
        </authorList>
    </citation>
    <scope>NUCLEOTIDE SEQUENCE [LARGE SCALE GENOMIC DNA]</scope>
    <source>
        <strain evidence="3 4">DSM 20690</strain>
    </source>
</reference>